<sequence length="653" mass="71482">MSVTEPPPVYSATPGPRNEPSSSTAQPPSYTFPTRFEIGGTYTQGILVDIPAIKGHLAMLDAFANLKKEVQETTVPVVDMPYDKEKRWAWFVGLAVERFDTWCHKLYTRDTDLPLKDTLPPVDVLMVWHSYMLNPRWYAEDGARLLSLKALVAFGQILGEQLDTLSSILTEPPTERRVTYFETWIGLRFSPFDDAQARAPKNKEIKCPKCSKKWLVPFMTTPGTGYLQQGTFFTDSSAADQKESNAIREAIRTKYKGQSIYAEPLTYSENDSAPSPVDQYMVRDILEDCKYSVAEIRAKLGRRKLYVSYHFAFRGIGRNDVNARLPRIMSAHSTHLVYSVDLVGAVMRQGSFVTKMADLGWTRPGFFAARDDENALRHAIARYHAFLDLLSSSPASFFVPTLDIDLVWHTHQLNSWRYGEDCRRYVGRFIDHDDKVDGDRFKLPYTYCGCPLPGDTIGQRLSRFLSSVPAHPPSQLVPPSNRADLFASTHASEHNLVQFKSRNKTAWKVEQYRHSSHRAKHEKRLQREKDKERKREREEIERRRERDGYPGYGCMYGQAFLMPVPLYYGAPIGGCVGTSHAVVDHNGACGNGSGQCGGGGCSAGGCGTAGCGGGSSGDGGGSGGDGGGGGGGGCGGGCGGGGGGGGGGGCGGG</sequence>
<dbReference type="STRING" id="71717.A0A4Y7TD77"/>
<feature type="compositionally biased region" description="Polar residues" evidence="1">
    <location>
        <begin position="19"/>
        <end position="30"/>
    </location>
</feature>
<keyword evidence="3" id="KW-1185">Reference proteome</keyword>
<feature type="region of interest" description="Disordered" evidence="1">
    <location>
        <begin position="512"/>
        <end position="544"/>
    </location>
</feature>
<evidence type="ECO:0000256" key="1">
    <source>
        <dbReference type="SAM" id="MobiDB-lite"/>
    </source>
</evidence>
<dbReference type="Pfam" id="PF07173">
    <property type="entry name" value="GRDP-like"/>
    <property type="match status" value="1"/>
</dbReference>
<evidence type="ECO:0000313" key="3">
    <source>
        <dbReference type="Proteomes" id="UP000298030"/>
    </source>
</evidence>
<evidence type="ECO:0000313" key="2">
    <source>
        <dbReference type="EMBL" id="TEB32125.1"/>
    </source>
</evidence>
<name>A0A4Y7TD77_COPMI</name>
<feature type="region of interest" description="Disordered" evidence="1">
    <location>
        <begin position="1"/>
        <end position="30"/>
    </location>
</feature>
<dbReference type="Proteomes" id="UP000298030">
    <property type="component" value="Unassembled WGS sequence"/>
</dbReference>
<dbReference type="PANTHER" id="PTHR34365">
    <property type="entry name" value="ENOLASE (DUF1399)"/>
    <property type="match status" value="1"/>
</dbReference>
<dbReference type="EMBL" id="QPFP01000016">
    <property type="protein sequence ID" value="TEB32125.1"/>
    <property type="molecule type" value="Genomic_DNA"/>
</dbReference>
<proteinExistence type="predicted"/>
<dbReference type="PANTHER" id="PTHR34365:SF7">
    <property type="entry name" value="GLYCINE-RICH DOMAIN-CONTAINING PROTEIN 1"/>
    <property type="match status" value="1"/>
</dbReference>
<protein>
    <submittedName>
        <fullName evidence="2">Uncharacterized protein</fullName>
    </submittedName>
</protein>
<feature type="compositionally biased region" description="Basic residues" evidence="1">
    <location>
        <begin position="514"/>
        <end position="524"/>
    </location>
</feature>
<dbReference type="AlphaFoldDB" id="A0A4Y7TD77"/>
<reference evidence="2 3" key="1">
    <citation type="journal article" date="2019" name="Nat. Ecol. Evol.">
        <title>Megaphylogeny resolves global patterns of mushroom evolution.</title>
        <authorList>
            <person name="Varga T."/>
            <person name="Krizsan K."/>
            <person name="Foldi C."/>
            <person name="Dima B."/>
            <person name="Sanchez-Garcia M."/>
            <person name="Sanchez-Ramirez S."/>
            <person name="Szollosi G.J."/>
            <person name="Szarkandi J.G."/>
            <person name="Papp V."/>
            <person name="Albert L."/>
            <person name="Andreopoulos W."/>
            <person name="Angelini C."/>
            <person name="Antonin V."/>
            <person name="Barry K.W."/>
            <person name="Bougher N.L."/>
            <person name="Buchanan P."/>
            <person name="Buyck B."/>
            <person name="Bense V."/>
            <person name="Catcheside P."/>
            <person name="Chovatia M."/>
            <person name="Cooper J."/>
            <person name="Damon W."/>
            <person name="Desjardin D."/>
            <person name="Finy P."/>
            <person name="Geml J."/>
            <person name="Haridas S."/>
            <person name="Hughes K."/>
            <person name="Justo A."/>
            <person name="Karasinski D."/>
            <person name="Kautmanova I."/>
            <person name="Kiss B."/>
            <person name="Kocsube S."/>
            <person name="Kotiranta H."/>
            <person name="LaButti K.M."/>
            <person name="Lechner B.E."/>
            <person name="Liimatainen K."/>
            <person name="Lipzen A."/>
            <person name="Lukacs Z."/>
            <person name="Mihaltcheva S."/>
            <person name="Morgado L.N."/>
            <person name="Niskanen T."/>
            <person name="Noordeloos M.E."/>
            <person name="Ohm R.A."/>
            <person name="Ortiz-Santana B."/>
            <person name="Ovrebo C."/>
            <person name="Racz N."/>
            <person name="Riley R."/>
            <person name="Savchenko A."/>
            <person name="Shiryaev A."/>
            <person name="Soop K."/>
            <person name="Spirin V."/>
            <person name="Szebenyi C."/>
            <person name="Tomsovsky M."/>
            <person name="Tulloss R.E."/>
            <person name="Uehling J."/>
            <person name="Grigoriev I.V."/>
            <person name="Vagvolgyi C."/>
            <person name="Papp T."/>
            <person name="Martin F.M."/>
            <person name="Miettinen O."/>
            <person name="Hibbett D.S."/>
            <person name="Nagy L.G."/>
        </authorList>
    </citation>
    <scope>NUCLEOTIDE SEQUENCE [LARGE SCALE GENOMIC DNA]</scope>
    <source>
        <strain evidence="2 3">FP101781</strain>
    </source>
</reference>
<dbReference type="OrthoDB" id="2684236at2759"/>
<accession>A0A4Y7TD77</accession>
<organism evidence="2 3">
    <name type="scientific">Coprinellus micaceus</name>
    <name type="common">Glistening ink-cap mushroom</name>
    <name type="synonym">Coprinus micaceus</name>
    <dbReference type="NCBI Taxonomy" id="71717"/>
    <lineage>
        <taxon>Eukaryota</taxon>
        <taxon>Fungi</taxon>
        <taxon>Dikarya</taxon>
        <taxon>Basidiomycota</taxon>
        <taxon>Agaricomycotina</taxon>
        <taxon>Agaricomycetes</taxon>
        <taxon>Agaricomycetidae</taxon>
        <taxon>Agaricales</taxon>
        <taxon>Agaricineae</taxon>
        <taxon>Psathyrellaceae</taxon>
        <taxon>Coprinellus</taxon>
    </lineage>
</organism>
<gene>
    <name evidence="2" type="ORF">FA13DRAFT_1790961</name>
</gene>
<comment type="caution">
    <text evidence="2">The sequence shown here is derived from an EMBL/GenBank/DDBJ whole genome shotgun (WGS) entry which is preliminary data.</text>
</comment>
<feature type="compositionally biased region" description="Basic and acidic residues" evidence="1">
    <location>
        <begin position="525"/>
        <end position="544"/>
    </location>
</feature>
<dbReference type="InterPro" id="IPR009836">
    <property type="entry name" value="GRDP-like"/>
</dbReference>